<dbReference type="RefSeq" id="WP_338396091.1">
    <property type="nucleotide sequence ID" value="NZ_AP025321.1"/>
</dbReference>
<proteinExistence type="predicted"/>
<keyword evidence="2" id="KW-1185">Reference proteome</keyword>
<evidence type="ECO:0000313" key="1">
    <source>
        <dbReference type="EMBL" id="BDD12849.1"/>
    </source>
</evidence>
<name>A0AAU9D2P2_9BACT</name>
<dbReference type="AlphaFoldDB" id="A0AAU9D2P2"/>
<gene>
    <name evidence="1" type="ORF">FUAX_52810</name>
</gene>
<geneLocation type="plasmid" evidence="1 2">
    <name>pFA7</name>
</geneLocation>
<dbReference type="KEGG" id="fax:FUAX_52810"/>
<sequence length="251" mass="26582">MARQSGIIKIEGKIGGMSFYGQGGSYLVRQAGGVSGNRIRTDPAFKRTRENQAEFGEAGRQGKLLRTAFRNALAGAPTGASTAKLTQRLVRVVQSDTANGRGERKVSAGDLSLLEGFEFNVKSGLDTTLFSDLSLAFDDTGEELTFSSSIVPNTDVSAPEGATHFRVKVGVASLDFDGSKQKSAVAISSEYPVSGTTAQSVSLTAGYDKSVSAHTLAMVGIEFLQEVNGVMYPLRNGAFNALRLQAYHEAV</sequence>
<dbReference type="Proteomes" id="UP001348817">
    <property type="component" value="Plasmid pFA7"/>
</dbReference>
<dbReference type="EMBL" id="AP025321">
    <property type="protein sequence ID" value="BDD12849.1"/>
    <property type="molecule type" value="Genomic_DNA"/>
</dbReference>
<evidence type="ECO:0000313" key="2">
    <source>
        <dbReference type="Proteomes" id="UP001348817"/>
    </source>
</evidence>
<keyword evidence="1" id="KW-0614">Plasmid</keyword>
<accession>A0AAU9D2P2</accession>
<protein>
    <submittedName>
        <fullName evidence="1">Uncharacterized protein</fullName>
    </submittedName>
</protein>
<reference evidence="1 2" key="1">
    <citation type="submission" date="2021-12" db="EMBL/GenBank/DDBJ databases">
        <title>Genome sequencing of bacteria with rrn-lacking chromosome and rrn-plasmid.</title>
        <authorList>
            <person name="Anda M."/>
            <person name="Iwasaki W."/>
        </authorList>
    </citation>
    <scope>NUCLEOTIDE SEQUENCE [LARGE SCALE GENOMIC DNA]</scope>
    <source>
        <strain evidence="1 2">DSM 100852</strain>
        <plasmid evidence="1 2">pFA7</plasmid>
    </source>
</reference>
<organism evidence="1 2">
    <name type="scientific">Fulvitalea axinellae</name>
    <dbReference type="NCBI Taxonomy" id="1182444"/>
    <lineage>
        <taxon>Bacteria</taxon>
        <taxon>Pseudomonadati</taxon>
        <taxon>Bacteroidota</taxon>
        <taxon>Cytophagia</taxon>
        <taxon>Cytophagales</taxon>
        <taxon>Persicobacteraceae</taxon>
        <taxon>Fulvitalea</taxon>
    </lineage>
</organism>